<evidence type="ECO:0000256" key="1">
    <source>
        <dbReference type="ARBA" id="ARBA00022857"/>
    </source>
</evidence>
<dbReference type="GeneID" id="103499679"/>
<keyword evidence="2" id="KW-0560">Oxidoreductase</keyword>
<name>A0A1S3CDM8_CUCME</name>
<dbReference type="KEGG" id="cmo:103499679"/>
<dbReference type="Pfam" id="PF05368">
    <property type="entry name" value="NmrA"/>
    <property type="match status" value="1"/>
</dbReference>
<gene>
    <name evidence="5" type="primary">LOC103499679</name>
</gene>
<sequence length="368" mass="41421">MNFKPQFNLSRTYHPRVCPFRTTHFRDYWVKPPRGAPNSIPSDSSSSPVESATRLQFNSIMEEKSKILIVGATGYLGFHLAQASCNASHPTFALIRDSTFSSPHKLDKLRALSDAGVKFIKGSLDDEASLVEAVNQVDVVICAVSSKQVSEQKPLIRIIKQSGSIKRFIPSEFGLDPDKVQILNMDYDFYSRKAEIRRLVEAEGIPYTIVSCNFFTSYLLPSLVQPGMKSPPRDKVTIFGDGNTKGVFMKVDDVAALTISAVDDPRTLNKVVYLRPEGNVYSLNELVEIWESKIGKKLEKNYVSEEELLKKIEETPYPDNMEFIFVYSAFIKGDQVYFDMEASNGVDGSKLYPQLKYTTISEFLDTLL</sequence>
<dbReference type="GO" id="GO:0009807">
    <property type="term" value="P:lignan biosynthetic process"/>
    <property type="evidence" value="ECO:0007669"/>
    <property type="project" value="UniProtKB-ARBA"/>
</dbReference>
<dbReference type="InParanoid" id="A0A1S3CDM8"/>
<dbReference type="PANTHER" id="PTHR43349">
    <property type="entry name" value="PINORESINOL REDUCTASE-RELATED"/>
    <property type="match status" value="1"/>
</dbReference>
<feature type="domain" description="NmrA-like" evidence="3">
    <location>
        <begin position="63"/>
        <end position="364"/>
    </location>
</feature>
<proteinExistence type="predicted"/>
<dbReference type="Gramene" id="MELO3C023303.2.1">
    <property type="protein sequence ID" value="MELO3C023303.2.1"/>
    <property type="gene ID" value="MELO3C023303.2"/>
</dbReference>
<dbReference type="AlphaFoldDB" id="A0A1S3CDM8"/>
<dbReference type="CDD" id="cd05259">
    <property type="entry name" value="PCBER_SDR_a"/>
    <property type="match status" value="1"/>
</dbReference>
<dbReference type="InterPro" id="IPR036291">
    <property type="entry name" value="NAD(P)-bd_dom_sf"/>
</dbReference>
<accession>A0A1S3CDM8</accession>
<dbReference type="InterPro" id="IPR050608">
    <property type="entry name" value="NmrA-type/Isoflavone_red_sf"/>
</dbReference>
<protein>
    <submittedName>
        <fullName evidence="5">Probable pinoresinol-lariciresinol reductase 3</fullName>
    </submittedName>
</protein>
<dbReference type="Gene3D" id="3.90.25.10">
    <property type="entry name" value="UDP-galactose 4-epimerase, domain 1"/>
    <property type="match status" value="1"/>
</dbReference>
<dbReference type="GO" id="GO:0016491">
    <property type="term" value="F:oxidoreductase activity"/>
    <property type="evidence" value="ECO:0007669"/>
    <property type="project" value="UniProtKB-KW"/>
</dbReference>
<dbReference type="Proteomes" id="UP001652600">
    <property type="component" value="Chromosome 11"/>
</dbReference>
<keyword evidence="1" id="KW-0521">NADP</keyword>
<dbReference type="RefSeq" id="XP_008460944.2">
    <property type="nucleotide sequence ID" value="XM_008462722.3"/>
</dbReference>
<evidence type="ECO:0000313" key="5">
    <source>
        <dbReference type="RefSeq" id="XP_008460944.2"/>
    </source>
</evidence>
<dbReference type="Gene3D" id="3.40.50.720">
    <property type="entry name" value="NAD(P)-binding Rossmann-like Domain"/>
    <property type="match status" value="1"/>
</dbReference>
<dbReference type="SUPFAM" id="SSF51735">
    <property type="entry name" value="NAD(P)-binding Rossmann-fold domains"/>
    <property type="match status" value="1"/>
</dbReference>
<evidence type="ECO:0000256" key="2">
    <source>
        <dbReference type="ARBA" id="ARBA00023002"/>
    </source>
</evidence>
<evidence type="ECO:0000313" key="4">
    <source>
        <dbReference type="Proteomes" id="UP001652600"/>
    </source>
</evidence>
<dbReference type="eggNOG" id="ENOG502QTF0">
    <property type="taxonomic scope" value="Eukaryota"/>
</dbReference>
<organism evidence="4 5">
    <name type="scientific">Cucumis melo</name>
    <name type="common">Muskmelon</name>
    <dbReference type="NCBI Taxonomy" id="3656"/>
    <lineage>
        <taxon>Eukaryota</taxon>
        <taxon>Viridiplantae</taxon>
        <taxon>Streptophyta</taxon>
        <taxon>Embryophyta</taxon>
        <taxon>Tracheophyta</taxon>
        <taxon>Spermatophyta</taxon>
        <taxon>Magnoliopsida</taxon>
        <taxon>eudicotyledons</taxon>
        <taxon>Gunneridae</taxon>
        <taxon>Pentapetalae</taxon>
        <taxon>rosids</taxon>
        <taxon>fabids</taxon>
        <taxon>Cucurbitales</taxon>
        <taxon>Cucurbitaceae</taxon>
        <taxon>Benincaseae</taxon>
        <taxon>Cucumis</taxon>
    </lineage>
</organism>
<evidence type="ECO:0000259" key="3">
    <source>
        <dbReference type="Pfam" id="PF05368"/>
    </source>
</evidence>
<dbReference type="InterPro" id="IPR008030">
    <property type="entry name" value="NmrA-like"/>
</dbReference>
<reference evidence="5" key="1">
    <citation type="submission" date="2025-08" db="UniProtKB">
        <authorList>
            <consortium name="RefSeq"/>
        </authorList>
    </citation>
    <scope>IDENTIFICATION</scope>
    <source>
        <tissue evidence="5">Stem</tissue>
    </source>
</reference>
<dbReference type="InterPro" id="IPR045312">
    <property type="entry name" value="PCBER-like"/>
</dbReference>
<dbReference type="PANTHER" id="PTHR43349:SF34">
    <property type="entry name" value="PINORESINOL-LARICIRESINOL REDUCTASE 3-RELATED"/>
    <property type="match status" value="1"/>
</dbReference>
<keyword evidence="4" id="KW-1185">Reference proteome</keyword>